<dbReference type="PROSITE" id="PS50956">
    <property type="entry name" value="HTH_ASNC_2"/>
    <property type="match status" value="1"/>
</dbReference>
<dbReference type="InterPro" id="IPR011991">
    <property type="entry name" value="ArsR-like_HTH"/>
</dbReference>
<dbReference type="Gene3D" id="1.10.10.10">
    <property type="entry name" value="Winged helix-like DNA-binding domain superfamily/Winged helix DNA-binding domain"/>
    <property type="match status" value="1"/>
</dbReference>
<sequence>MPLDRLDVQILNLLQTDASLPLRELAERVHSSTATVQRRLAQLRTDGYLVKQVVLLNRQLVGKVLTIFVSVEIETQNESMLRAFEKQMQNEHDVMACYEVSGEFDFMLIVTASSMEAYHGFTRRVFTSANNVRNFKSNFAMNCSKFETRINLEEPQ</sequence>
<keyword evidence="2 5" id="KW-0238">DNA-binding</keyword>
<organism evidence="5">
    <name type="scientific">bioreactor metagenome</name>
    <dbReference type="NCBI Taxonomy" id="1076179"/>
    <lineage>
        <taxon>unclassified sequences</taxon>
        <taxon>metagenomes</taxon>
        <taxon>ecological metagenomes</taxon>
    </lineage>
</organism>
<comment type="caution">
    <text evidence="5">The sequence shown here is derived from an EMBL/GenBank/DDBJ whole genome shotgun (WGS) entry which is preliminary data.</text>
</comment>
<accession>A0A645EVV3</accession>
<dbReference type="CDD" id="cd00090">
    <property type="entry name" value="HTH_ARSR"/>
    <property type="match status" value="1"/>
</dbReference>
<dbReference type="InterPro" id="IPR011008">
    <property type="entry name" value="Dimeric_a/b-barrel"/>
</dbReference>
<dbReference type="GO" id="GO:0043200">
    <property type="term" value="P:response to amino acid"/>
    <property type="evidence" value="ECO:0007669"/>
    <property type="project" value="TreeGrafter"/>
</dbReference>
<protein>
    <submittedName>
        <fullName evidence="5">DNA-binding transcriptional activator DecR</fullName>
    </submittedName>
</protein>
<gene>
    <name evidence="5" type="primary">decR_12</name>
    <name evidence="5" type="ORF">SDC9_153417</name>
</gene>
<dbReference type="Pfam" id="PF01037">
    <property type="entry name" value="AsnC_trans_reg"/>
    <property type="match status" value="1"/>
</dbReference>
<keyword evidence="3" id="KW-0804">Transcription</keyword>
<dbReference type="GO" id="GO:0005829">
    <property type="term" value="C:cytosol"/>
    <property type="evidence" value="ECO:0007669"/>
    <property type="project" value="TreeGrafter"/>
</dbReference>
<dbReference type="AlphaFoldDB" id="A0A645EVV3"/>
<keyword evidence="1" id="KW-0805">Transcription regulation</keyword>
<dbReference type="InterPro" id="IPR000485">
    <property type="entry name" value="AsnC-type_HTH_dom"/>
</dbReference>
<dbReference type="Pfam" id="PF13404">
    <property type="entry name" value="HTH_AsnC-type"/>
    <property type="match status" value="1"/>
</dbReference>
<dbReference type="InterPro" id="IPR019887">
    <property type="entry name" value="Tscrpt_reg_AsnC/Lrp_C"/>
</dbReference>
<proteinExistence type="predicted"/>
<name>A0A645EVV3_9ZZZZ</name>
<dbReference type="InterPro" id="IPR036390">
    <property type="entry name" value="WH_DNA-bd_sf"/>
</dbReference>
<dbReference type="PRINTS" id="PR00033">
    <property type="entry name" value="HTHASNC"/>
</dbReference>
<evidence type="ECO:0000313" key="5">
    <source>
        <dbReference type="EMBL" id="MPN06161.1"/>
    </source>
</evidence>
<dbReference type="Gene3D" id="3.30.70.920">
    <property type="match status" value="1"/>
</dbReference>
<feature type="domain" description="HTH asnC-type" evidence="4">
    <location>
        <begin position="3"/>
        <end position="64"/>
    </location>
</feature>
<dbReference type="InterPro" id="IPR019888">
    <property type="entry name" value="Tscrpt_reg_AsnC-like"/>
</dbReference>
<dbReference type="GO" id="GO:0043565">
    <property type="term" value="F:sequence-specific DNA binding"/>
    <property type="evidence" value="ECO:0007669"/>
    <property type="project" value="InterPro"/>
</dbReference>
<dbReference type="SUPFAM" id="SSF54909">
    <property type="entry name" value="Dimeric alpha+beta barrel"/>
    <property type="match status" value="1"/>
</dbReference>
<evidence type="ECO:0000256" key="3">
    <source>
        <dbReference type="ARBA" id="ARBA00023163"/>
    </source>
</evidence>
<reference evidence="5" key="1">
    <citation type="submission" date="2019-08" db="EMBL/GenBank/DDBJ databases">
        <authorList>
            <person name="Kucharzyk K."/>
            <person name="Murdoch R.W."/>
            <person name="Higgins S."/>
            <person name="Loffler F."/>
        </authorList>
    </citation>
    <scope>NUCLEOTIDE SEQUENCE</scope>
</reference>
<dbReference type="EMBL" id="VSSQ01052050">
    <property type="protein sequence ID" value="MPN06161.1"/>
    <property type="molecule type" value="Genomic_DNA"/>
</dbReference>
<dbReference type="PANTHER" id="PTHR30154:SF34">
    <property type="entry name" value="TRANSCRIPTIONAL REGULATOR AZLB"/>
    <property type="match status" value="1"/>
</dbReference>
<dbReference type="SMART" id="SM00344">
    <property type="entry name" value="HTH_ASNC"/>
    <property type="match status" value="1"/>
</dbReference>
<dbReference type="PANTHER" id="PTHR30154">
    <property type="entry name" value="LEUCINE-RESPONSIVE REGULATORY PROTEIN"/>
    <property type="match status" value="1"/>
</dbReference>
<dbReference type="SUPFAM" id="SSF46785">
    <property type="entry name" value="Winged helix' DNA-binding domain"/>
    <property type="match status" value="1"/>
</dbReference>
<evidence type="ECO:0000259" key="4">
    <source>
        <dbReference type="PROSITE" id="PS50956"/>
    </source>
</evidence>
<dbReference type="InterPro" id="IPR036388">
    <property type="entry name" value="WH-like_DNA-bd_sf"/>
</dbReference>
<evidence type="ECO:0000256" key="1">
    <source>
        <dbReference type="ARBA" id="ARBA00023015"/>
    </source>
</evidence>
<evidence type="ECO:0000256" key="2">
    <source>
        <dbReference type="ARBA" id="ARBA00023125"/>
    </source>
</evidence>